<dbReference type="InParanoid" id="A0A6L2PBW8"/>
<dbReference type="GO" id="GO:0006729">
    <property type="term" value="P:tetrahydrobiopterin biosynthetic process"/>
    <property type="evidence" value="ECO:0007669"/>
    <property type="project" value="InterPro"/>
</dbReference>
<evidence type="ECO:0000313" key="6">
    <source>
        <dbReference type="EMBL" id="GFG30019.1"/>
    </source>
</evidence>
<accession>A0A6L2PBW8</accession>
<comment type="catalytic activity">
    <reaction evidence="1">
        <text>(4aS,6R)-4a-hydroxy-L-erythro-5,6,7,8-tetrahydrobiopterin = (6R)-L-erythro-6,7-dihydrobiopterin + H2O</text>
        <dbReference type="Rhea" id="RHEA:11920"/>
        <dbReference type="ChEBI" id="CHEBI:15377"/>
        <dbReference type="ChEBI" id="CHEBI:15642"/>
        <dbReference type="ChEBI" id="CHEBI:43120"/>
        <dbReference type="EC" id="4.2.1.96"/>
    </reaction>
</comment>
<dbReference type="GO" id="GO:0008124">
    <property type="term" value="F:4-alpha-hydroxytetrahydrobiopterin dehydratase activity"/>
    <property type="evidence" value="ECO:0007669"/>
    <property type="project" value="UniProtKB-EC"/>
</dbReference>
<evidence type="ECO:0000256" key="2">
    <source>
        <dbReference type="ARBA" id="ARBA00006472"/>
    </source>
</evidence>
<keyword evidence="7" id="KW-1185">Reference proteome</keyword>
<evidence type="ECO:0000256" key="4">
    <source>
        <dbReference type="ARBA" id="ARBA00023239"/>
    </source>
</evidence>
<dbReference type="PANTHER" id="PTHR12599:SF0">
    <property type="entry name" value="PTERIN-4-ALPHA-CARBINOLAMINE DEHYDRATASE"/>
    <property type="match status" value="1"/>
</dbReference>
<reference evidence="7" key="1">
    <citation type="submission" date="2020-01" db="EMBL/GenBank/DDBJ databases">
        <title>Draft genome sequence of the Termite Coptotermes fromosanus.</title>
        <authorList>
            <person name="Itakura S."/>
            <person name="Yosikawa Y."/>
            <person name="Umezawa K."/>
        </authorList>
    </citation>
    <scope>NUCLEOTIDE SEQUENCE [LARGE SCALE GENOMIC DNA]</scope>
</reference>
<dbReference type="EMBL" id="BLKM01000192">
    <property type="protein sequence ID" value="GFG30019.1"/>
    <property type="molecule type" value="Genomic_DNA"/>
</dbReference>
<dbReference type="OrthoDB" id="277398at2759"/>
<dbReference type="Pfam" id="PF01329">
    <property type="entry name" value="Pterin_4a"/>
    <property type="match status" value="1"/>
</dbReference>
<dbReference type="Gene3D" id="3.30.1360.20">
    <property type="entry name" value="Transcriptional coactivator/pterin dehydratase"/>
    <property type="match status" value="1"/>
</dbReference>
<evidence type="ECO:0000256" key="3">
    <source>
        <dbReference type="ARBA" id="ARBA00013252"/>
    </source>
</evidence>
<dbReference type="AlphaFoldDB" id="A0A6L2PBW8"/>
<comment type="caution">
    <text evidence="6">The sequence shown here is derived from an EMBL/GenBank/DDBJ whole genome shotgun (WGS) entry which is preliminary data.</text>
</comment>
<dbReference type="Proteomes" id="UP000502823">
    <property type="component" value="Unassembled WGS sequence"/>
</dbReference>
<dbReference type="SUPFAM" id="SSF55248">
    <property type="entry name" value="PCD-like"/>
    <property type="match status" value="1"/>
</dbReference>
<dbReference type="EC" id="4.2.1.96" evidence="3"/>
<gene>
    <name evidence="6" type="ORF">Cfor_00611</name>
</gene>
<name>A0A6L2PBW8_COPFO</name>
<comment type="similarity">
    <text evidence="2">Belongs to the pterin-4-alpha-carbinolamine dehydratase family.</text>
</comment>
<evidence type="ECO:0000313" key="7">
    <source>
        <dbReference type="Proteomes" id="UP000502823"/>
    </source>
</evidence>
<sequence length="49" mass="5559">MDHHPEWFNVYNKVQVTLSSHDVNGLSARDVKLASFMDTVAKSQNPTKD</sequence>
<keyword evidence="4" id="KW-0456">Lyase</keyword>
<dbReference type="InterPro" id="IPR036428">
    <property type="entry name" value="PCD_sf"/>
</dbReference>
<protein>
    <recommendedName>
        <fullName evidence="3">4a-hydroxytetrahydrobiopterin dehydratase</fullName>
        <ecNumber evidence="3">4.2.1.96</ecNumber>
    </recommendedName>
    <alternativeName>
        <fullName evidence="5">4-alpha-hydroxy-tetrahydropterin dehydratase</fullName>
    </alternativeName>
</protein>
<proteinExistence type="inferred from homology"/>
<organism evidence="6 7">
    <name type="scientific">Coptotermes formosanus</name>
    <name type="common">Formosan subterranean termite</name>
    <dbReference type="NCBI Taxonomy" id="36987"/>
    <lineage>
        <taxon>Eukaryota</taxon>
        <taxon>Metazoa</taxon>
        <taxon>Ecdysozoa</taxon>
        <taxon>Arthropoda</taxon>
        <taxon>Hexapoda</taxon>
        <taxon>Insecta</taxon>
        <taxon>Pterygota</taxon>
        <taxon>Neoptera</taxon>
        <taxon>Polyneoptera</taxon>
        <taxon>Dictyoptera</taxon>
        <taxon>Blattodea</taxon>
        <taxon>Blattoidea</taxon>
        <taxon>Termitoidae</taxon>
        <taxon>Rhinotermitidae</taxon>
        <taxon>Coptotermes</taxon>
    </lineage>
</organism>
<dbReference type="InterPro" id="IPR001533">
    <property type="entry name" value="Pterin_deHydtase"/>
</dbReference>
<dbReference type="PANTHER" id="PTHR12599">
    <property type="entry name" value="PTERIN-4-ALPHA-CARBINOLAMINE DEHYDRATASE"/>
    <property type="match status" value="1"/>
</dbReference>
<evidence type="ECO:0000256" key="1">
    <source>
        <dbReference type="ARBA" id="ARBA00001554"/>
    </source>
</evidence>
<evidence type="ECO:0000256" key="5">
    <source>
        <dbReference type="ARBA" id="ARBA00030497"/>
    </source>
</evidence>